<reference evidence="1 2" key="1">
    <citation type="submission" date="2014-07" db="EMBL/GenBank/DDBJ databases">
        <title>Genome of Chryseobacterium soli DSM 19298.</title>
        <authorList>
            <person name="Stropko S.J."/>
            <person name="Pipes S.E."/>
            <person name="Newman J."/>
        </authorList>
    </citation>
    <scope>NUCLEOTIDE SEQUENCE [LARGE SCALE GENOMIC DNA]</scope>
    <source>
        <strain evidence="1 2">DSM 19298</strain>
    </source>
</reference>
<organism evidence="1 2">
    <name type="scientific">Chryseobacterium soli</name>
    <dbReference type="NCBI Taxonomy" id="445961"/>
    <lineage>
        <taxon>Bacteria</taxon>
        <taxon>Pseudomonadati</taxon>
        <taxon>Bacteroidota</taxon>
        <taxon>Flavobacteriia</taxon>
        <taxon>Flavobacteriales</taxon>
        <taxon>Weeksellaceae</taxon>
        <taxon>Chryseobacterium group</taxon>
        <taxon>Chryseobacterium</taxon>
    </lineage>
</organism>
<name>A0A085ZZJ3_9FLAO</name>
<dbReference type="Proteomes" id="UP000028705">
    <property type="component" value="Unassembled WGS sequence"/>
</dbReference>
<protein>
    <submittedName>
        <fullName evidence="1">Uncharacterized protein</fullName>
    </submittedName>
</protein>
<gene>
    <name evidence="1" type="ORF">IW15_22075</name>
</gene>
<keyword evidence="2" id="KW-1185">Reference proteome</keyword>
<dbReference type="AlphaFoldDB" id="A0A085ZZJ3"/>
<evidence type="ECO:0000313" key="1">
    <source>
        <dbReference type="EMBL" id="KFF09857.1"/>
    </source>
</evidence>
<accession>A0A085ZZJ3</accession>
<comment type="caution">
    <text evidence="1">The sequence shown here is derived from an EMBL/GenBank/DDBJ whole genome shotgun (WGS) entry which is preliminary data.</text>
</comment>
<evidence type="ECO:0000313" key="2">
    <source>
        <dbReference type="Proteomes" id="UP000028705"/>
    </source>
</evidence>
<sequence>MKRVYDKVNSWLFPKVLKSDPREAQVSNNNLNRTFWNTRRLLILIQGFLENEKLRIRIEGNFTKNRLSHEGKLYHFVTPFCEISLNNDKRGRYNITYFLNPNLLEIIGDNYGNIVETRIYELVTDNEIKGFINANPLNCIYERYFNESLMIAETEPNYIVTVTEKAIS</sequence>
<dbReference type="RefSeq" id="WP_034715496.1">
    <property type="nucleotide sequence ID" value="NZ_JPRH01000016.1"/>
</dbReference>
<dbReference type="OrthoDB" id="1229645at2"/>
<dbReference type="EMBL" id="JPRH01000016">
    <property type="protein sequence ID" value="KFF09857.1"/>
    <property type="molecule type" value="Genomic_DNA"/>
</dbReference>
<dbReference type="STRING" id="445961.IW15_22075"/>
<dbReference type="eggNOG" id="ENOG50311JS">
    <property type="taxonomic scope" value="Bacteria"/>
</dbReference>
<proteinExistence type="predicted"/>